<name>A0A2T0R394_9ACTN</name>
<dbReference type="SUPFAM" id="SSF143631">
    <property type="entry name" value="ApbE-like"/>
    <property type="match status" value="1"/>
</dbReference>
<dbReference type="PANTHER" id="PTHR30040">
    <property type="entry name" value="THIAMINE BIOSYNTHESIS LIPOPROTEIN APBE"/>
    <property type="match status" value="1"/>
</dbReference>
<keyword evidence="11" id="KW-0449">Lipoprotein</keyword>
<keyword evidence="6" id="KW-0479">Metal-binding</keyword>
<organism evidence="11 12">
    <name type="scientific">Kineococcus rhizosphaerae</name>
    <dbReference type="NCBI Taxonomy" id="559628"/>
    <lineage>
        <taxon>Bacteria</taxon>
        <taxon>Bacillati</taxon>
        <taxon>Actinomycetota</taxon>
        <taxon>Actinomycetes</taxon>
        <taxon>Kineosporiales</taxon>
        <taxon>Kineosporiaceae</taxon>
        <taxon>Kineococcus</taxon>
    </lineage>
</organism>
<proteinExistence type="predicted"/>
<comment type="cofactor">
    <cofactor evidence="1">
        <name>Mg(2+)</name>
        <dbReference type="ChEBI" id="CHEBI:18420"/>
    </cofactor>
</comment>
<evidence type="ECO:0000256" key="1">
    <source>
        <dbReference type="ARBA" id="ARBA00001946"/>
    </source>
</evidence>
<accession>A0A2T0R394</accession>
<sequence length="301" mass="32258">MPLVETLPVTDGVAQWDLWGTTARIVVDDPAALPAARGLVVSELQRVDDACNRFRADSELARLVPDRWTTVSPVLADLLAEALRAARRTDGDVDPTLGDALSALGYDRPLAQFRHGQVQVRVLTRERRDWRSVELDGDRVRVPDRVHLDLGATAKAVAADRCADLVRAQLGVGVLVALGGDVATAGADPWQVRVSDGPGEPEQVVELPAGAALATSSTRSRRWRCGTRELHHVLDPRTLSPAEPVWRTVSVAAARCVEANTATTAALVRGRAALPWFAAADVSARFVTAGGEVLTTGRWPS</sequence>
<evidence type="ECO:0000256" key="10">
    <source>
        <dbReference type="ARBA" id="ARBA00048540"/>
    </source>
</evidence>
<dbReference type="AlphaFoldDB" id="A0A2T0R394"/>
<comment type="catalytic activity">
    <reaction evidence="10">
        <text>L-threonyl-[protein] + FAD = FMN-L-threonyl-[protein] + AMP + H(+)</text>
        <dbReference type="Rhea" id="RHEA:36847"/>
        <dbReference type="Rhea" id="RHEA-COMP:11060"/>
        <dbReference type="Rhea" id="RHEA-COMP:11061"/>
        <dbReference type="ChEBI" id="CHEBI:15378"/>
        <dbReference type="ChEBI" id="CHEBI:30013"/>
        <dbReference type="ChEBI" id="CHEBI:57692"/>
        <dbReference type="ChEBI" id="CHEBI:74257"/>
        <dbReference type="ChEBI" id="CHEBI:456215"/>
        <dbReference type="EC" id="2.7.1.180"/>
    </reaction>
</comment>
<dbReference type="Proteomes" id="UP000238083">
    <property type="component" value="Unassembled WGS sequence"/>
</dbReference>
<evidence type="ECO:0000256" key="4">
    <source>
        <dbReference type="ARBA" id="ARBA00022630"/>
    </source>
</evidence>
<dbReference type="EC" id="2.7.1.180" evidence="2"/>
<keyword evidence="8" id="KW-0460">Magnesium</keyword>
<dbReference type="Pfam" id="PF02424">
    <property type="entry name" value="ApbE"/>
    <property type="match status" value="1"/>
</dbReference>
<keyword evidence="5" id="KW-0808">Transferase</keyword>
<dbReference type="GO" id="GO:0046872">
    <property type="term" value="F:metal ion binding"/>
    <property type="evidence" value="ECO:0007669"/>
    <property type="project" value="UniProtKB-KW"/>
</dbReference>
<keyword evidence="12" id="KW-1185">Reference proteome</keyword>
<dbReference type="InterPro" id="IPR003374">
    <property type="entry name" value="ApbE-like_sf"/>
</dbReference>
<dbReference type="InterPro" id="IPR024932">
    <property type="entry name" value="ApbE"/>
</dbReference>
<evidence type="ECO:0000256" key="9">
    <source>
        <dbReference type="ARBA" id="ARBA00031306"/>
    </source>
</evidence>
<dbReference type="OrthoDB" id="9778595at2"/>
<reference evidence="11 12" key="1">
    <citation type="submission" date="2018-03" db="EMBL/GenBank/DDBJ databases">
        <title>Genomic Encyclopedia of Archaeal and Bacterial Type Strains, Phase II (KMG-II): from individual species to whole genera.</title>
        <authorList>
            <person name="Goeker M."/>
        </authorList>
    </citation>
    <scope>NUCLEOTIDE SEQUENCE [LARGE SCALE GENOMIC DNA]</scope>
    <source>
        <strain evidence="11 12">DSM 19711</strain>
    </source>
</reference>
<keyword evidence="7" id="KW-0274">FAD</keyword>
<dbReference type="EMBL" id="PVZF01000006">
    <property type="protein sequence ID" value="PRY14480.1"/>
    <property type="molecule type" value="Genomic_DNA"/>
</dbReference>
<evidence type="ECO:0000313" key="11">
    <source>
        <dbReference type="EMBL" id="PRY14480.1"/>
    </source>
</evidence>
<evidence type="ECO:0000313" key="12">
    <source>
        <dbReference type="Proteomes" id="UP000238083"/>
    </source>
</evidence>
<evidence type="ECO:0000256" key="8">
    <source>
        <dbReference type="ARBA" id="ARBA00022842"/>
    </source>
</evidence>
<evidence type="ECO:0000256" key="6">
    <source>
        <dbReference type="ARBA" id="ARBA00022723"/>
    </source>
</evidence>
<comment type="caution">
    <text evidence="11">The sequence shown here is derived from an EMBL/GenBank/DDBJ whole genome shotgun (WGS) entry which is preliminary data.</text>
</comment>
<keyword evidence="4" id="KW-0285">Flavoprotein</keyword>
<dbReference type="RefSeq" id="WP_106211342.1">
    <property type="nucleotide sequence ID" value="NZ_PVZF01000006.1"/>
</dbReference>
<evidence type="ECO:0000256" key="3">
    <source>
        <dbReference type="ARBA" id="ARBA00016337"/>
    </source>
</evidence>
<gene>
    <name evidence="11" type="ORF">CLV37_10638</name>
</gene>
<dbReference type="GO" id="GO:0016740">
    <property type="term" value="F:transferase activity"/>
    <property type="evidence" value="ECO:0007669"/>
    <property type="project" value="UniProtKB-KW"/>
</dbReference>
<dbReference type="PANTHER" id="PTHR30040:SF2">
    <property type="entry name" value="FAD:PROTEIN FMN TRANSFERASE"/>
    <property type="match status" value="1"/>
</dbReference>
<evidence type="ECO:0000256" key="7">
    <source>
        <dbReference type="ARBA" id="ARBA00022827"/>
    </source>
</evidence>
<evidence type="ECO:0000256" key="2">
    <source>
        <dbReference type="ARBA" id="ARBA00011955"/>
    </source>
</evidence>
<evidence type="ECO:0000256" key="5">
    <source>
        <dbReference type="ARBA" id="ARBA00022679"/>
    </source>
</evidence>
<dbReference type="Gene3D" id="3.10.520.10">
    <property type="entry name" value="ApbE-like domains"/>
    <property type="match status" value="1"/>
</dbReference>
<protein>
    <recommendedName>
        <fullName evidence="3">FAD:protein FMN transferase</fullName>
        <ecNumber evidence="2">2.7.1.180</ecNumber>
    </recommendedName>
    <alternativeName>
        <fullName evidence="9">Flavin transferase</fullName>
    </alternativeName>
</protein>